<dbReference type="Proteomes" id="UP000261640">
    <property type="component" value="Unplaced"/>
</dbReference>
<keyword evidence="1" id="KW-0732">Signal</keyword>
<organism evidence="2 3">
    <name type="scientific">Mastacembelus armatus</name>
    <name type="common">zig-zag eel</name>
    <dbReference type="NCBI Taxonomy" id="205130"/>
    <lineage>
        <taxon>Eukaryota</taxon>
        <taxon>Metazoa</taxon>
        <taxon>Chordata</taxon>
        <taxon>Craniata</taxon>
        <taxon>Vertebrata</taxon>
        <taxon>Euteleostomi</taxon>
        <taxon>Actinopterygii</taxon>
        <taxon>Neopterygii</taxon>
        <taxon>Teleostei</taxon>
        <taxon>Neoteleostei</taxon>
        <taxon>Acanthomorphata</taxon>
        <taxon>Anabantaria</taxon>
        <taxon>Synbranchiformes</taxon>
        <taxon>Mastacembelidae</taxon>
        <taxon>Mastacembelus</taxon>
    </lineage>
</organism>
<proteinExistence type="predicted"/>
<accession>A0A7N8X1G3</accession>
<feature type="chain" id="PRO_5031158738" evidence="1">
    <location>
        <begin position="26"/>
        <end position="102"/>
    </location>
</feature>
<reference evidence="2" key="2">
    <citation type="submission" date="2025-09" db="UniProtKB">
        <authorList>
            <consortium name="Ensembl"/>
        </authorList>
    </citation>
    <scope>IDENTIFICATION</scope>
</reference>
<dbReference type="AlphaFoldDB" id="A0A7N8X1G3"/>
<dbReference type="Ensembl" id="ENSMAMT00000056443.1">
    <property type="protein sequence ID" value="ENSMAMP00000044704.1"/>
    <property type="gene ID" value="ENSMAMG00000028512.1"/>
</dbReference>
<feature type="signal peptide" evidence="1">
    <location>
        <begin position="1"/>
        <end position="25"/>
    </location>
</feature>
<sequence length="102" mass="11459">MTLEMAGYFLLSITFLSVCVLKAVALSAVQMQSVFRGLDQHSEEDKLQRLLKLKLRYFTPREVANLMGFPQSFCKSKTCEPVTIKAGDFLCFSVSANPMTKL</sequence>
<dbReference type="InParanoid" id="A0A7N8X1G3"/>
<keyword evidence="3" id="KW-1185">Reference proteome</keyword>
<evidence type="ECO:0000313" key="3">
    <source>
        <dbReference type="Proteomes" id="UP000261640"/>
    </source>
</evidence>
<evidence type="ECO:0000256" key="1">
    <source>
        <dbReference type="SAM" id="SignalP"/>
    </source>
</evidence>
<reference evidence="2" key="1">
    <citation type="submission" date="2025-08" db="UniProtKB">
        <authorList>
            <consortium name="Ensembl"/>
        </authorList>
    </citation>
    <scope>IDENTIFICATION</scope>
</reference>
<dbReference type="GeneTree" id="ENSGT00940000178791"/>
<dbReference type="Gene3D" id="3.90.120.10">
    <property type="entry name" value="DNA Methylase, subunit A, domain 2"/>
    <property type="match status" value="1"/>
</dbReference>
<protein>
    <submittedName>
        <fullName evidence="2">Uncharacterized protein</fullName>
    </submittedName>
</protein>
<evidence type="ECO:0000313" key="2">
    <source>
        <dbReference type="Ensembl" id="ENSMAMP00000044704.1"/>
    </source>
</evidence>
<name>A0A7N8X1G3_9TELE</name>